<feature type="compositionally biased region" description="Basic and acidic residues" evidence="4">
    <location>
        <begin position="122"/>
        <end position="143"/>
    </location>
</feature>
<evidence type="ECO:0000256" key="4">
    <source>
        <dbReference type="SAM" id="MobiDB-lite"/>
    </source>
</evidence>
<evidence type="ECO:0000313" key="7">
    <source>
        <dbReference type="Proteomes" id="UP001165122"/>
    </source>
</evidence>
<feature type="region of interest" description="Disordered" evidence="4">
    <location>
        <begin position="35"/>
        <end position="70"/>
    </location>
</feature>
<evidence type="ECO:0000313" key="6">
    <source>
        <dbReference type="EMBL" id="GMI07278.1"/>
    </source>
</evidence>
<dbReference type="InterPro" id="IPR001876">
    <property type="entry name" value="Znf_RanBP2"/>
</dbReference>
<evidence type="ECO:0000256" key="1">
    <source>
        <dbReference type="ARBA" id="ARBA00022723"/>
    </source>
</evidence>
<keyword evidence="2" id="KW-0863">Zinc-finger</keyword>
<dbReference type="EMBL" id="BRXW01000110">
    <property type="protein sequence ID" value="GMI07278.1"/>
    <property type="molecule type" value="Genomic_DNA"/>
</dbReference>
<evidence type="ECO:0000259" key="5">
    <source>
        <dbReference type="PROSITE" id="PS01358"/>
    </source>
</evidence>
<feature type="compositionally biased region" description="Basic and acidic residues" evidence="4">
    <location>
        <begin position="48"/>
        <end position="60"/>
    </location>
</feature>
<keyword evidence="3" id="KW-0862">Zinc</keyword>
<feature type="compositionally biased region" description="Acidic residues" evidence="4">
    <location>
        <begin position="144"/>
        <end position="177"/>
    </location>
</feature>
<comment type="caution">
    <text evidence="6">The sequence shown here is derived from an EMBL/GenBank/DDBJ whole genome shotgun (WGS) entry which is preliminary data.</text>
</comment>
<feature type="compositionally biased region" description="Basic residues" evidence="4">
    <location>
        <begin position="111"/>
        <end position="121"/>
    </location>
</feature>
<sequence length="390" mass="44747">MSSSSEQKYSASLKRAYAAALIRDGLDQNAKHAAISNSMPQFPPPWRVEVKRRSSGETPHRFMHPKNGLWTDMPTAREFRRWLLEEDPDRVVVVRDSDSDSDSDDEEKDHHRIQQHRIQKRANKELEKNHKERVQKIRDKYGNDDDEKEATVEEEEEEEEEEESEEEEEEESEEEEEVRTVAEIKDILRNREETFAAAVRKNGVVFSGSIEIVVKSFPRALAPPTISNETWLCTSCNLYNDLKSTTCSKPSLIINEVEDSNLAIWLCNVCNLVNFTGCNVCFGCDTVSNDFKIVEEKHLEFYDAPVWKYGANRTIEEAKANFVEYIEASGGSEANLKGWKVFKGERGWMYVNVRQHGNRQHGKTFSTLPSVAKHLDLIGGQRSKTESNEP</sequence>
<proteinExistence type="predicted"/>
<feature type="region of interest" description="Disordered" evidence="4">
    <location>
        <begin position="93"/>
        <end position="180"/>
    </location>
</feature>
<dbReference type="Proteomes" id="UP001165122">
    <property type="component" value="Unassembled WGS sequence"/>
</dbReference>
<name>A0A9W7CEL3_9STRA</name>
<dbReference type="PROSITE" id="PS01358">
    <property type="entry name" value="ZF_RANBP2_1"/>
    <property type="match status" value="1"/>
</dbReference>
<keyword evidence="7" id="KW-1185">Reference proteome</keyword>
<gene>
    <name evidence="6" type="ORF">TrLO_g6097</name>
</gene>
<evidence type="ECO:0000256" key="3">
    <source>
        <dbReference type="ARBA" id="ARBA00022833"/>
    </source>
</evidence>
<organism evidence="6 7">
    <name type="scientific">Triparma laevis f. longispina</name>
    <dbReference type="NCBI Taxonomy" id="1714387"/>
    <lineage>
        <taxon>Eukaryota</taxon>
        <taxon>Sar</taxon>
        <taxon>Stramenopiles</taxon>
        <taxon>Ochrophyta</taxon>
        <taxon>Bolidophyceae</taxon>
        <taxon>Parmales</taxon>
        <taxon>Triparmaceae</taxon>
        <taxon>Triparma</taxon>
    </lineage>
</organism>
<dbReference type="AlphaFoldDB" id="A0A9W7CEL3"/>
<keyword evidence="1" id="KW-0479">Metal-binding</keyword>
<dbReference type="GO" id="GO:0008270">
    <property type="term" value="F:zinc ion binding"/>
    <property type="evidence" value="ECO:0007669"/>
    <property type="project" value="UniProtKB-KW"/>
</dbReference>
<evidence type="ECO:0000256" key="2">
    <source>
        <dbReference type="ARBA" id="ARBA00022771"/>
    </source>
</evidence>
<accession>A0A9W7CEL3</accession>
<protein>
    <recommendedName>
        <fullName evidence="5">RanBP2-type domain-containing protein</fullName>
    </recommendedName>
</protein>
<feature type="domain" description="RanBP2-type" evidence="5">
    <location>
        <begin position="265"/>
        <end position="284"/>
    </location>
</feature>
<reference evidence="7" key="1">
    <citation type="journal article" date="2023" name="Commun. Biol.">
        <title>Genome analysis of Parmales, the sister group of diatoms, reveals the evolutionary specialization of diatoms from phago-mixotrophs to photoautotrophs.</title>
        <authorList>
            <person name="Ban H."/>
            <person name="Sato S."/>
            <person name="Yoshikawa S."/>
            <person name="Yamada K."/>
            <person name="Nakamura Y."/>
            <person name="Ichinomiya M."/>
            <person name="Sato N."/>
            <person name="Blanc-Mathieu R."/>
            <person name="Endo H."/>
            <person name="Kuwata A."/>
            <person name="Ogata H."/>
        </authorList>
    </citation>
    <scope>NUCLEOTIDE SEQUENCE [LARGE SCALE GENOMIC DNA]</scope>
    <source>
        <strain evidence="7">NIES 3700</strain>
    </source>
</reference>
<dbReference type="OrthoDB" id="10589093at2759"/>